<protein>
    <recommendedName>
        <fullName evidence="1">DUF6604 domain-containing protein</fullName>
    </recommendedName>
</protein>
<dbReference type="AlphaFoldDB" id="A0AAV9HYB2"/>
<accession>A0AAV9HYB2</accession>
<comment type="caution">
    <text evidence="2">The sequence shown here is derived from an EMBL/GenBank/DDBJ whole genome shotgun (WGS) entry which is preliminary data.</text>
</comment>
<evidence type="ECO:0000259" key="1">
    <source>
        <dbReference type="Pfam" id="PF20253"/>
    </source>
</evidence>
<organism evidence="2 3">
    <name type="scientific">Cladorrhinum samala</name>
    <dbReference type="NCBI Taxonomy" id="585594"/>
    <lineage>
        <taxon>Eukaryota</taxon>
        <taxon>Fungi</taxon>
        <taxon>Dikarya</taxon>
        <taxon>Ascomycota</taxon>
        <taxon>Pezizomycotina</taxon>
        <taxon>Sordariomycetes</taxon>
        <taxon>Sordariomycetidae</taxon>
        <taxon>Sordariales</taxon>
        <taxon>Podosporaceae</taxon>
        <taxon>Cladorrhinum</taxon>
    </lineage>
</organism>
<feature type="domain" description="DUF6604" evidence="1">
    <location>
        <begin position="10"/>
        <end position="134"/>
    </location>
</feature>
<reference evidence="2" key="1">
    <citation type="journal article" date="2023" name="Mol. Phylogenet. Evol.">
        <title>Genome-scale phylogeny and comparative genomics of the fungal order Sordariales.</title>
        <authorList>
            <person name="Hensen N."/>
            <person name="Bonometti L."/>
            <person name="Westerberg I."/>
            <person name="Brannstrom I.O."/>
            <person name="Guillou S."/>
            <person name="Cros-Aarteil S."/>
            <person name="Calhoun S."/>
            <person name="Haridas S."/>
            <person name="Kuo A."/>
            <person name="Mondo S."/>
            <person name="Pangilinan J."/>
            <person name="Riley R."/>
            <person name="LaButti K."/>
            <person name="Andreopoulos B."/>
            <person name="Lipzen A."/>
            <person name="Chen C."/>
            <person name="Yan M."/>
            <person name="Daum C."/>
            <person name="Ng V."/>
            <person name="Clum A."/>
            <person name="Steindorff A."/>
            <person name="Ohm R.A."/>
            <person name="Martin F."/>
            <person name="Silar P."/>
            <person name="Natvig D.O."/>
            <person name="Lalanne C."/>
            <person name="Gautier V."/>
            <person name="Ament-Velasquez S.L."/>
            <person name="Kruys A."/>
            <person name="Hutchinson M.I."/>
            <person name="Powell A.J."/>
            <person name="Barry K."/>
            <person name="Miller A.N."/>
            <person name="Grigoriev I.V."/>
            <person name="Debuchy R."/>
            <person name="Gladieux P."/>
            <person name="Hiltunen Thoren M."/>
            <person name="Johannesson H."/>
        </authorList>
    </citation>
    <scope>NUCLEOTIDE SEQUENCE</scope>
    <source>
        <strain evidence="2">PSN324</strain>
    </source>
</reference>
<dbReference type="InterPro" id="IPR046539">
    <property type="entry name" value="DUF6604"/>
</dbReference>
<keyword evidence="3" id="KW-1185">Reference proteome</keyword>
<sequence>MEATKSLYERYKYCDKYAVTWFVATARAHKAIEDLLETVSTVSTTDVGLGSGRLSGKARKRAKAAKLVDKEPQLMLKSLQPCTLDESIRLRTVYGLCVQGSAPTGADEVADSRHRYFISVLQNVRQLLGQLPLAAGPSISAGPVPNNGYSAMNLGDQPGEQQLEVDLQERQQFLDSIEGLDPSEITIRRVFTESILQNEAKMAELASRFGRVLGSQGIVMPCSGDLGAVVDKIQNVAP</sequence>
<evidence type="ECO:0000313" key="2">
    <source>
        <dbReference type="EMBL" id="KAK4464940.1"/>
    </source>
</evidence>
<evidence type="ECO:0000313" key="3">
    <source>
        <dbReference type="Proteomes" id="UP001321749"/>
    </source>
</evidence>
<reference evidence="2" key="2">
    <citation type="submission" date="2023-06" db="EMBL/GenBank/DDBJ databases">
        <authorList>
            <consortium name="Lawrence Berkeley National Laboratory"/>
            <person name="Mondo S.J."/>
            <person name="Hensen N."/>
            <person name="Bonometti L."/>
            <person name="Westerberg I."/>
            <person name="Brannstrom I.O."/>
            <person name="Guillou S."/>
            <person name="Cros-Aarteil S."/>
            <person name="Calhoun S."/>
            <person name="Haridas S."/>
            <person name="Kuo A."/>
            <person name="Pangilinan J."/>
            <person name="Riley R."/>
            <person name="Labutti K."/>
            <person name="Andreopoulos B."/>
            <person name="Lipzen A."/>
            <person name="Chen C."/>
            <person name="Yanf M."/>
            <person name="Daum C."/>
            <person name="Ng V."/>
            <person name="Clum A."/>
            <person name="Steindorff A."/>
            <person name="Ohm R."/>
            <person name="Martin F."/>
            <person name="Silar P."/>
            <person name="Natvig D."/>
            <person name="Lalanne C."/>
            <person name="Gautier V."/>
            <person name="Ament-Velasquez S.L."/>
            <person name="Kruys A."/>
            <person name="Hutchinson M.I."/>
            <person name="Powell A.J."/>
            <person name="Barry K."/>
            <person name="Miller A.N."/>
            <person name="Grigoriev I.V."/>
            <person name="Debuchy R."/>
            <person name="Gladieux P."/>
            <person name="Thoren M.H."/>
            <person name="Johannesson H."/>
        </authorList>
    </citation>
    <scope>NUCLEOTIDE SEQUENCE</scope>
    <source>
        <strain evidence="2">PSN324</strain>
    </source>
</reference>
<gene>
    <name evidence="2" type="ORF">QBC42DRAFT_283808</name>
</gene>
<dbReference type="Pfam" id="PF20253">
    <property type="entry name" value="DUF6604"/>
    <property type="match status" value="1"/>
</dbReference>
<dbReference type="Proteomes" id="UP001321749">
    <property type="component" value="Unassembled WGS sequence"/>
</dbReference>
<name>A0AAV9HYB2_9PEZI</name>
<proteinExistence type="predicted"/>
<dbReference type="EMBL" id="MU864943">
    <property type="protein sequence ID" value="KAK4464940.1"/>
    <property type="molecule type" value="Genomic_DNA"/>
</dbReference>